<dbReference type="EMBL" id="BBMS01000114">
    <property type="protein sequence ID" value="GAL30843.1"/>
    <property type="molecule type" value="Genomic_DNA"/>
</dbReference>
<organism evidence="2 3">
    <name type="scientific">Vibrio variabilis</name>
    <dbReference type="NCBI Taxonomy" id="990271"/>
    <lineage>
        <taxon>Bacteria</taxon>
        <taxon>Pseudomonadati</taxon>
        <taxon>Pseudomonadota</taxon>
        <taxon>Gammaproteobacteria</taxon>
        <taxon>Vibrionales</taxon>
        <taxon>Vibrionaceae</taxon>
        <taxon>Vibrio</taxon>
    </lineage>
</organism>
<keyword evidence="1" id="KW-1133">Transmembrane helix</keyword>
<dbReference type="Proteomes" id="UP000029223">
    <property type="component" value="Unassembled WGS sequence"/>
</dbReference>
<keyword evidence="1" id="KW-0472">Membrane</keyword>
<reference evidence="3" key="1">
    <citation type="submission" date="2014-09" db="EMBL/GenBank/DDBJ databases">
        <title>Vibrio variabilis JCM 19239. (C206) whole genome shotgun sequence.</title>
        <authorList>
            <person name="Sawabe T."/>
            <person name="Meirelles P."/>
            <person name="Nakanishi M."/>
            <person name="Sayaka M."/>
            <person name="Hattori M."/>
            <person name="Ohkuma M."/>
        </authorList>
    </citation>
    <scope>NUCLEOTIDE SEQUENCE [LARGE SCALE GENOMIC DNA]</scope>
    <source>
        <strain evidence="3">JCM 19239</strain>
    </source>
</reference>
<protein>
    <submittedName>
        <fullName evidence="2">Potassium channel related protein</fullName>
    </submittedName>
</protein>
<keyword evidence="2" id="KW-0406">Ion transport</keyword>
<evidence type="ECO:0000256" key="1">
    <source>
        <dbReference type="SAM" id="Phobius"/>
    </source>
</evidence>
<proteinExistence type="predicted"/>
<feature type="transmembrane region" description="Helical" evidence="1">
    <location>
        <begin position="52"/>
        <end position="70"/>
    </location>
</feature>
<gene>
    <name evidence="2" type="ORF">JCM19239_2796</name>
</gene>
<keyword evidence="2" id="KW-0813">Transport</keyword>
<name>A0ABQ0JQ29_9VIBR</name>
<feature type="transmembrane region" description="Helical" evidence="1">
    <location>
        <begin position="20"/>
        <end position="40"/>
    </location>
</feature>
<comment type="caution">
    <text evidence="2">The sequence shown here is derived from an EMBL/GenBank/DDBJ whole genome shotgun (WGS) entry which is preliminary data.</text>
</comment>
<evidence type="ECO:0000313" key="3">
    <source>
        <dbReference type="Proteomes" id="UP000029223"/>
    </source>
</evidence>
<evidence type="ECO:0000313" key="2">
    <source>
        <dbReference type="EMBL" id="GAL30843.1"/>
    </source>
</evidence>
<keyword evidence="2" id="KW-0407">Ion channel</keyword>
<sequence>MVIWIQLRKWLHSHLFELKFRTLMIALLLYAVISWALLWLSGEADLTLPISQFIYFIVVTASTVATAIFLPRQKQGDGSRFSL</sequence>
<accession>A0ABQ0JQ29</accession>
<dbReference type="GO" id="GO:0034220">
    <property type="term" value="P:monoatomic ion transmembrane transport"/>
    <property type="evidence" value="ECO:0007669"/>
    <property type="project" value="UniProtKB-KW"/>
</dbReference>
<keyword evidence="3" id="KW-1185">Reference proteome</keyword>
<keyword evidence="1" id="KW-0812">Transmembrane</keyword>